<dbReference type="GO" id="GO:0004515">
    <property type="term" value="F:nicotinate-nucleotide adenylyltransferase activity"/>
    <property type="evidence" value="ECO:0007669"/>
    <property type="project" value="UniProtKB-UniRule"/>
</dbReference>
<keyword evidence="8 10" id="KW-0520">NAD</keyword>
<reference evidence="12" key="1">
    <citation type="journal article" date="2021" name="Environ. Microbiol.">
        <title>Genomic characterization of three novel Desulfobacterota classes expand the metabolic and phylogenetic diversity of the phylum.</title>
        <authorList>
            <person name="Murphy C.L."/>
            <person name="Biggerstaff J."/>
            <person name="Eichhorn A."/>
            <person name="Ewing E."/>
            <person name="Shahan R."/>
            <person name="Soriano D."/>
            <person name="Stewart S."/>
            <person name="VanMol K."/>
            <person name="Walker R."/>
            <person name="Walters P."/>
            <person name="Elshahed M.S."/>
            <person name="Youssef N.H."/>
        </authorList>
    </citation>
    <scope>NUCLEOTIDE SEQUENCE</scope>
    <source>
        <strain evidence="12">Zod_Metabat.24</strain>
    </source>
</reference>
<comment type="caution">
    <text evidence="12">The sequence shown here is derived from an EMBL/GenBank/DDBJ whole genome shotgun (WGS) entry which is preliminary data.</text>
</comment>
<dbReference type="CDD" id="cd02165">
    <property type="entry name" value="NMNAT"/>
    <property type="match status" value="1"/>
</dbReference>
<comment type="function">
    <text evidence="1 10">Catalyzes the reversible adenylation of nicotinate mononucleotide (NaMN) to nicotinic acid adenine dinucleotide (NaAD).</text>
</comment>
<dbReference type="Gene3D" id="3.40.50.620">
    <property type="entry name" value="HUPs"/>
    <property type="match status" value="1"/>
</dbReference>
<evidence type="ECO:0000256" key="8">
    <source>
        <dbReference type="ARBA" id="ARBA00023027"/>
    </source>
</evidence>
<keyword evidence="3 10" id="KW-0662">Pyridine nucleotide biosynthesis</keyword>
<comment type="catalytic activity">
    <reaction evidence="9 10">
        <text>nicotinate beta-D-ribonucleotide + ATP + H(+) = deamido-NAD(+) + diphosphate</text>
        <dbReference type="Rhea" id="RHEA:22860"/>
        <dbReference type="ChEBI" id="CHEBI:15378"/>
        <dbReference type="ChEBI" id="CHEBI:30616"/>
        <dbReference type="ChEBI" id="CHEBI:33019"/>
        <dbReference type="ChEBI" id="CHEBI:57502"/>
        <dbReference type="ChEBI" id="CHEBI:58437"/>
        <dbReference type="EC" id="2.7.7.18"/>
    </reaction>
</comment>
<evidence type="ECO:0000313" key="13">
    <source>
        <dbReference type="Proteomes" id="UP000809273"/>
    </source>
</evidence>
<dbReference type="InterPro" id="IPR004821">
    <property type="entry name" value="Cyt_trans-like"/>
</dbReference>
<evidence type="ECO:0000256" key="5">
    <source>
        <dbReference type="ARBA" id="ARBA00022695"/>
    </source>
</evidence>
<protein>
    <recommendedName>
        <fullName evidence="10">Probable nicotinate-nucleotide adenylyltransferase</fullName>
        <ecNumber evidence="10">2.7.7.18</ecNumber>
    </recommendedName>
    <alternativeName>
        <fullName evidence="10">Deamido-NAD(+) diphosphorylase</fullName>
    </alternativeName>
    <alternativeName>
        <fullName evidence="10">Deamido-NAD(+) pyrophosphorylase</fullName>
    </alternativeName>
    <alternativeName>
        <fullName evidence="10">Nicotinate mononucleotide adenylyltransferase</fullName>
        <shortName evidence="10">NaMN adenylyltransferase</shortName>
    </alternativeName>
</protein>
<dbReference type="PANTHER" id="PTHR39321:SF3">
    <property type="entry name" value="PHOSPHOPANTETHEINE ADENYLYLTRANSFERASE"/>
    <property type="match status" value="1"/>
</dbReference>
<comment type="similarity">
    <text evidence="10">Belongs to the NadD family.</text>
</comment>
<reference evidence="12" key="2">
    <citation type="submission" date="2021-01" db="EMBL/GenBank/DDBJ databases">
        <authorList>
            <person name="Hahn C.R."/>
            <person name="Youssef N.H."/>
            <person name="Elshahed M."/>
        </authorList>
    </citation>
    <scope>NUCLEOTIDE SEQUENCE</scope>
    <source>
        <strain evidence="12">Zod_Metabat.24</strain>
    </source>
</reference>
<keyword evidence="5 10" id="KW-0548">Nucleotidyltransferase</keyword>
<dbReference type="GO" id="GO:0005524">
    <property type="term" value="F:ATP binding"/>
    <property type="evidence" value="ECO:0007669"/>
    <property type="project" value="UniProtKB-KW"/>
</dbReference>
<dbReference type="NCBIfam" id="TIGR00482">
    <property type="entry name" value="nicotinate (nicotinamide) nucleotide adenylyltransferase"/>
    <property type="match status" value="1"/>
</dbReference>
<evidence type="ECO:0000259" key="11">
    <source>
        <dbReference type="Pfam" id="PF01467"/>
    </source>
</evidence>
<dbReference type="InterPro" id="IPR005248">
    <property type="entry name" value="NadD/NMNAT"/>
</dbReference>
<evidence type="ECO:0000256" key="9">
    <source>
        <dbReference type="ARBA" id="ARBA00048721"/>
    </source>
</evidence>
<evidence type="ECO:0000256" key="3">
    <source>
        <dbReference type="ARBA" id="ARBA00022642"/>
    </source>
</evidence>
<dbReference type="EMBL" id="JAFGIX010000003">
    <property type="protein sequence ID" value="MBN1571658.1"/>
    <property type="molecule type" value="Genomic_DNA"/>
</dbReference>
<evidence type="ECO:0000256" key="10">
    <source>
        <dbReference type="HAMAP-Rule" id="MF_00244"/>
    </source>
</evidence>
<feature type="domain" description="Cytidyltransferase-like" evidence="11">
    <location>
        <begin position="12"/>
        <end position="195"/>
    </location>
</feature>
<evidence type="ECO:0000256" key="7">
    <source>
        <dbReference type="ARBA" id="ARBA00022840"/>
    </source>
</evidence>
<dbReference type="GO" id="GO:0009435">
    <property type="term" value="P:NAD+ biosynthetic process"/>
    <property type="evidence" value="ECO:0007669"/>
    <property type="project" value="UniProtKB-UniRule"/>
</dbReference>
<gene>
    <name evidence="10" type="primary">nadD</name>
    <name evidence="12" type="ORF">JW984_00505</name>
</gene>
<dbReference type="NCBIfam" id="TIGR00125">
    <property type="entry name" value="cyt_tran_rel"/>
    <property type="match status" value="1"/>
</dbReference>
<organism evidence="12 13">
    <name type="scientific">Candidatus Zymogenus saltonus</name>
    <dbReference type="NCBI Taxonomy" id="2844893"/>
    <lineage>
        <taxon>Bacteria</taxon>
        <taxon>Deltaproteobacteria</taxon>
        <taxon>Candidatus Zymogenia</taxon>
        <taxon>Candidatus Zymogeniales</taxon>
        <taxon>Candidatus Zymogenaceae</taxon>
        <taxon>Candidatus Zymogenus</taxon>
    </lineage>
</organism>
<dbReference type="HAMAP" id="MF_00244">
    <property type="entry name" value="NaMN_adenylyltr"/>
    <property type="match status" value="1"/>
</dbReference>
<dbReference type="AlphaFoldDB" id="A0A9D8KAW3"/>
<evidence type="ECO:0000256" key="1">
    <source>
        <dbReference type="ARBA" id="ARBA00002324"/>
    </source>
</evidence>
<dbReference type="Pfam" id="PF01467">
    <property type="entry name" value="CTP_transf_like"/>
    <property type="match status" value="1"/>
</dbReference>
<keyword evidence="7 10" id="KW-0067">ATP-binding</keyword>
<proteinExistence type="inferred from homology"/>
<dbReference type="InterPro" id="IPR014729">
    <property type="entry name" value="Rossmann-like_a/b/a_fold"/>
</dbReference>
<dbReference type="EC" id="2.7.7.18" evidence="10"/>
<keyword evidence="4 10" id="KW-0808">Transferase</keyword>
<dbReference type="NCBIfam" id="NF000840">
    <property type="entry name" value="PRK00071.1-3"/>
    <property type="match status" value="1"/>
</dbReference>
<name>A0A9D8KAW3_9DELT</name>
<sequence length="222" mass="25102">MRSDLKDKKIGIVGGTFNPIHLGHLRSAEENREAFDLFRVIFVPSAEPPHKAGNIIDAKHRYRMVKRAIAANHSFSASDLEIKRGGKSYTIDTLIHYKELVGETGEIYFIIGLDAFREIGSWMRFRELFEYAHFVVTDRPDAGSKNPKFTIPGEIKSAFKKGAGGRGGFWTHTSGSKLYFQDISALDISSTTVRRLVKEGRSISYLVPESVEKYINKRGLYR</sequence>
<evidence type="ECO:0000256" key="4">
    <source>
        <dbReference type="ARBA" id="ARBA00022679"/>
    </source>
</evidence>
<dbReference type="Proteomes" id="UP000809273">
    <property type="component" value="Unassembled WGS sequence"/>
</dbReference>
<comment type="pathway">
    <text evidence="2 10">Cofactor biosynthesis; NAD(+) biosynthesis; deamido-NAD(+) from nicotinate D-ribonucleotide: step 1/1.</text>
</comment>
<evidence type="ECO:0000256" key="6">
    <source>
        <dbReference type="ARBA" id="ARBA00022741"/>
    </source>
</evidence>
<keyword evidence="6 10" id="KW-0547">Nucleotide-binding</keyword>
<dbReference type="SUPFAM" id="SSF52374">
    <property type="entry name" value="Nucleotidylyl transferase"/>
    <property type="match status" value="1"/>
</dbReference>
<accession>A0A9D8KAW3</accession>
<evidence type="ECO:0000313" key="12">
    <source>
        <dbReference type="EMBL" id="MBN1571658.1"/>
    </source>
</evidence>
<evidence type="ECO:0000256" key="2">
    <source>
        <dbReference type="ARBA" id="ARBA00005019"/>
    </source>
</evidence>
<dbReference type="PANTHER" id="PTHR39321">
    <property type="entry name" value="NICOTINATE-NUCLEOTIDE ADENYLYLTRANSFERASE-RELATED"/>
    <property type="match status" value="1"/>
</dbReference>